<dbReference type="Gene3D" id="3.30.43.10">
    <property type="entry name" value="Uridine Diphospho-n-acetylenolpyruvylglucosamine Reductase, domain 2"/>
    <property type="match status" value="1"/>
</dbReference>
<organism evidence="3 4">
    <name type="scientific">Jonesia denitrificans (strain ATCC 14870 / DSM 20603 / BCRC 15368 / CIP 55.134 / JCM 11481 / NBRC 15587 / NCTC 10816 / Prevot 55134)</name>
    <name type="common">Listeria denitrificans</name>
    <dbReference type="NCBI Taxonomy" id="471856"/>
    <lineage>
        <taxon>Bacteria</taxon>
        <taxon>Bacillati</taxon>
        <taxon>Actinomycetota</taxon>
        <taxon>Actinomycetes</taxon>
        <taxon>Micrococcales</taxon>
        <taxon>Jonesiaceae</taxon>
        <taxon>Jonesia</taxon>
    </lineage>
</organism>
<dbReference type="PANTHER" id="PTHR43762">
    <property type="entry name" value="L-GULONOLACTONE OXIDASE"/>
    <property type="match status" value="1"/>
</dbReference>
<evidence type="ECO:0000256" key="1">
    <source>
        <dbReference type="ARBA" id="ARBA00023002"/>
    </source>
</evidence>
<dbReference type="STRING" id="471856.Jden_2461"/>
<dbReference type="GO" id="GO:0080049">
    <property type="term" value="F:L-gulono-1,4-lactone dehydrogenase activity"/>
    <property type="evidence" value="ECO:0007669"/>
    <property type="project" value="TreeGrafter"/>
</dbReference>
<keyword evidence="1" id="KW-0560">Oxidoreductase</keyword>
<feature type="domain" description="FAD-binding PCMH-type" evidence="2">
    <location>
        <begin position="27"/>
        <end position="201"/>
    </location>
</feature>
<sequence length="446" mass="48489">MTPMIPGMPDPTTRTNNRVRRNWAGNLTYTARDVIAPRSVEEVQRAFTTTTGPVTIVGSTHCFNDIANTTGTHILTNRLEPLPDGPLDVRSEPDGTGVVRVPAGATYGAVAATLHTQGWSLSNFASLPHITVGGAIATGTHGSGDTNPGLVSAVEGFTLVTPTGDIVQMRRDGSGDVPAEAGVHLGALGAVVFVDLRVRPAFEVRQDLLVGLPWEAVTSHYDEVTSAAYSVSMFTRWDEHTVDQVWLKSVVTDSATPPGVATVRELGATLATVPLHPLPGVDPVHCTVQLGRPGPPLDRLPHFKMGFTPSHGEELQSEYLVPRRHVRAAITALRQLRDLIQPLLFVSEIRTMAPDHTWLSPSASEPTVGFHFTWRPVERDVLRVLPVLEAALAPYDARPHWGKLHRVSGERISELYPRIGEFRDVARSLDPNRRLVNRYLADVVGL</sequence>
<dbReference type="InterPro" id="IPR006094">
    <property type="entry name" value="Oxid_FAD_bind_N"/>
</dbReference>
<dbReference type="Gene3D" id="1.10.45.10">
    <property type="entry name" value="Vanillyl-alcohol Oxidase, Chain A, domain 4"/>
    <property type="match status" value="1"/>
</dbReference>
<dbReference type="InterPro" id="IPR007173">
    <property type="entry name" value="ALO_C"/>
</dbReference>
<dbReference type="GO" id="GO:0071949">
    <property type="term" value="F:FAD binding"/>
    <property type="evidence" value="ECO:0007669"/>
    <property type="project" value="InterPro"/>
</dbReference>
<dbReference type="InterPro" id="IPR016167">
    <property type="entry name" value="FAD-bd_PCMH_sub1"/>
</dbReference>
<dbReference type="InterPro" id="IPR016169">
    <property type="entry name" value="FAD-bd_PCMH_sub2"/>
</dbReference>
<dbReference type="KEGG" id="jde:Jden_2461"/>
<gene>
    <name evidence="3" type="ordered locus">Jden_2461</name>
</gene>
<dbReference type="HOGENOM" id="CLU_003896_4_2_11"/>
<dbReference type="EMBL" id="CP001706">
    <property type="protein sequence ID" value="ACV10093.1"/>
    <property type="molecule type" value="Genomic_DNA"/>
</dbReference>
<dbReference type="Proteomes" id="UP000000628">
    <property type="component" value="Chromosome"/>
</dbReference>
<dbReference type="GO" id="GO:0003885">
    <property type="term" value="F:D-arabinono-1,4-lactone oxidase activity"/>
    <property type="evidence" value="ECO:0007669"/>
    <property type="project" value="InterPro"/>
</dbReference>
<name>C7R345_JONDD</name>
<protein>
    <submittedName>
        <fullName evidence="3">FAD linked oxidase domain protein</fullName>
    </submittedName>
</protein>
<dbReference type="GO" id="GO:0016020">
    <property type="term" value="C:membrane"/>
    <property type="evidence" value="ECO:0007669"/>
    <property type="project" value="InterPro"/>
</dbReference>
<dbReference type="Pfam" id="PF01565">
    <property type="entry name" value="FAD_binding_4"/>
    <property type="match status" value="1"/>
</dbReference>
<evidence type="ECO:0000313" key="4">
    <source>
        <dbReference type="Proteomes" id="UP000000628"/>
    </source>
</evidence>
<evidence type="ECO:0000259" key="2">
    <source>
        <dbReference type="PROSITE" id="PS51387"/>
    </source>
</evidence>
<dbReference type="Gene3D" id="3.30.70.2530">
    <property type="match status" value="1"/>
</dbReference>
<dbReference type="InterPro" id="IPR010031">
    <property type="entry name" value="FAD_lactone_oxidase-like"/>
</dbReference>
<evidence type="ECO:0000313" key="3">
    <source>
        <dbReference type="EMBL" id="ACV10093.1"/>
    </source>
</evidence>
<dbReference type="Pfam" id="PF04030">
    <property type="entry name" value="ALO"/>
    <property type="match status" value="1"/>
</dbReference>
<accession>C7R345</accession>
<reference evidence="3 4" key="1">
    <citation type="journal article" date="2009" name="Stand. Genomic Sci.">
        <title>Complete genome sequence of Jonesia denitrificans type strain (Prevot 55134).</title>
        <authorList>
            <person name="Pukall R."/>
            <person name="Gehrich-Schroter G."/>
            <person name="Lapidus A."/>
            <person name="Nolan M."/>
            <person name="Glavina Del Rio T."/>
            <person name="Lucas S."/>
            <person name="Chen F."/>
            <person name="Tice H."/>
            <person name="Pitluck S."/>
            <person name="Cheng J.F."/>
            <person name="Copeland A."/>
            <person name="Saunders E."/>
            <person name="Brettin T."/>
            <person name="Detter J.C."/>
            <person name="Bruce D."/>
            <person name="Goodwin L."/>
            <person name="Pati A."/>
            <person name="Ivanova N."/>
            <person name="Mavromatis K."/>
            <person name="Ovchinnikova G."/>
            <person name="Chen A."/>
            <person name="Palaniappan K."/>
            <person name="Land M."/>
            <person name="Hauser L."/>
            <person name="Chang Y.J."/>
            <person name="Jeffries C.D."/>
            <person name="Chain P."/>
            <person name="Goker M."/>
            <person name="Bristow J."/>
            <person name="Eisen J.A."/>
            <person name="Markowitz V."/>
            <person name="Hugenholtz P."/>
            <person name="Kyrpides N.C."/>
            <person name="Klenk H.P."/>
            <person name="Han C."/>
        </authorList>
    </citation>
    <scope>NUCLEOTIDE SEQUENCE [LARGE SCALE GENOMIC DNA]</scope>
    <source>
        <strain evidence="4">ATCC 14870 / DSM 20603 / BCRC 15368 / CIP 55.134 / JCM 11481 / NBRC 15587 / NCTC 10816 / Prevot 55134</strain>
    </source>
</reference>
<dbReference type="eggNOG" id="COG0277">
    <property type="taxonomic scope" value="Bacteria"/>
</dbReference>
<dbReference type="PANTHER" id="PTHR43762:SF1">
    <property type="entry name" value="D-ARABINONO-1,4-LACTONE OXIDASE"/>
    <property type="match status" value="1"/>
</dbReference>
<dbReference type="InterPro" id="IPR036318">
    <property type="entry name" value="FAD-bd_PCMH-like_sf"/>
</dbReference>
<dbReference type="Gene3D" id="3.30.465.10">
    <property type="match status" value="1"/>
</dbReference>
<dbReference type="Gene3D" id="3.30.70.2520">
    <property type="match status" value="1"/>
</dbReference>
<dbReference type="AlphaFoldDB" id="C7R345"/>
<proteinExistence type="predicted"/>
<dbReference type="SUPFAM" id="SSF56176">
    <property type="entry name" value="FAD-binding/transporter-associated domain-like"/>
    <property type="match status" value="1"/>
</dbReference>
<keyword evidence="4" id="KW-1185">Reference proteome</keyword>
<dbReference type="InterPro" id="IPR016166">
    <property type="entry name" value="FAD-bd_PCMH"/>
</dbReference>
<dbReference type="PROSITE" id="PS51387">
    <property type="entry name" value="FAD_PCMH"/>
    <property type="match status" value="1"/>
</dbReference>
<dbReference type="InterPro" id="IPR016171">
    <property type="entry name" value="Vanillyl_alc_oxidase_C-sub2"/>
</dbReference>